<dbReference type="Proteomes" id="UP000219356">
    <property type="component" value="Unassembled WGS sequence"/>
</dbReference>
<dbReference type="Gene3D" id="3.40.630.30">
    <property type="match status" value="1"/>
</dbReference>
<dbReference type="OrthoDB" id="9785602at2"/>
<evidence type="ECO:0000259" key="1">
    <source>
        <dbReference type="PROSITE" id="PS51186"/>
    </source>
</evidence>
<keyword evidence="2" id="KW-0808">Transferase</keyword>
<dbReference type="Pfam" id="PF13302">
    <property type="entry name" value="Acetyltransf_3"/>
    <property type="match status" value="1"/>
</dbReference>
<proteinExistence type="predicted"/>
<dbReference type="GO" id="GO:0008999">
    <property type="term" value="F:protein-N-terminal-alanine acetyltransferase activity"/>
    <property type="evidence" value="ECO:0007669"/>
    <property type="project" value="TreeGrafter"/>
</dbReference>
<dbReference type="InterPro" id="IPR051531">
    <property type="entry name" value="N-acetyltransferase"/>
</dbReference>
<sequence>MPIEHILENLPTLETERLRLRKVTAADADAIFAYGSDSAVSEFVTWNTHQSIDDTQQFLDIILSLYENHQAVFWGIEHKEQKQLIGTINYVSWNQKDHVGEIGYVMARPYWGNGYMAEAAKEVITFGFERMKLERIQAKCIAENEGSEKVMQKSGMLFEGTLRKLLCLKGKQRDVKMYAITKSDFLHQKKPG</sequence>
<dbReference type="STRING" id="586416.GZ22_00290"/>
<gene>
    <name evidence="2" type="ORF">SAMN05421503_3270</name>
</gene>
<dbReference type="RefSeq" id="WP_097043460.1">
    <property type="nucleotide sequence ID" value="NZ_OBEK01000006.1"/>
</dbReference>
<evidence type="ECO:0000313" key="3">
    <source>
        <dbReference type="Proteomes" id="UP000219356"/>
    </source>
</evidence>
<dbReference type="GO" id="GO:0005737">
    <property type="term" value="C:cytoplasm"/>
    <property type="evidence" value="ECO:0007669"/>
    <property type="project" value="TreeGrafter"/>
</dbReference>
<reference evidence="3" key="1">
    <citation type="submission" date="2017-09" db="EMBL/GenBank/DDBJ databases">
        <authorList>
            <person name="Varghese N."/>
            <person name="Submissions S."/>
        </authorList>
    </citation>
    <scope>NUCLEOTIDE SEQUENCE [LARGE SCALE GENOMIC DNA]</scope>
    <source>
        <strain evidence="3">CGMCC 1.8913</strain>
    </source>
</reference>
<feature type="domain" description="N-acetyltransferase" evidence="1">
    <location>
        <begin position="18"/>
        <end position="174"/>
    </location>
</feature>
<dbReference type="PANTHER" id="PTHR43792:SF9">
    <property type="entry name" value="RIBOSOMAL-PROTEIN-ALANINE ACETYLTRANSFERASE"/>
    <property type="match status" value="1"/>
</dbReference>
<keyword evidence="3" id="KW-1185">Reference proteome</keyword>
<dbReference type="InterPro" id="IPR000182">
    <property type="entry name" value="GNAT_dom"/>
</dbReference>
<dbReference type="AlphaFoldDB" id="A0A285P6Z4"/>
<dbReference type="PANTHER" id="PTHR43792">
    <property type="entry name" value="GNAT FAMILY, PUTATIVE (AFU_ORTHOLOGUE AFUA_3G00765)-RELATED-RELATED"/>
    <property type="match status" value="1"/>
</dbReference>
<dbReference type="PROSITE" id="PS51186">
    <property type="entry name" value="GNAT"/>
    <property type="match status" value="1"/>
</dbReference>
<organism evidence="2 3">
    <name type="scientific">Terribacillus aidingensis</name>
    <dbReference type="NCBI Taxonomy" id="586416"/>
    <lineage>
        <taxon>Bacteria</taxon>
        <taxon>Bacillati</taxon>
        <taxon>Bacillota</taxon>
        <taxon>Bacilli</taxon>
        <taxon>Bacillales</taxon>
        <taxon>Bacillaceae</taxon>
        <taxon>Terribacillus</taxon>
    </lineage>
</organism>
<name>A0A285P6Z4_9BACI</name>
<evidence type="ECO:0000313" key="2">
    <source>
        <dbReference type="EMBL" id="SNZ17519.1"/>
    </source>
</evidence>
<accession>A0A285P6Z4</accession>
<dbReference type="EMBL" id="OBEK01000006">
    <property type="protein sequence ID" value="SNZ17519.1"/>
    <property type="molecule type" value="Genomic_DNA"/>
</dbReference>
<dbReference type="InterPro" id="IPR016181">
    <property type="entry name" value="Acyl_CoA_acyltransferase"/>
</dbReference>
<protein>
    <submittedName>
        <fullName evidence="2">Ribosomal-protein-alanine N-acetyltransferase</fullName>
    </submittedName>
</protein>
<dbReference type="SUPFAM" id="SSF55729">
    <property type="entry name" value="Acyl-CoA N-acyltransferases (Nat)"/>
    <property type="match status" value="1"/>
</dbReference>